<dbReference type="InterPro" id="IPR002401">
    <property type="entry name" value="Cyt_P450_E_grp-I"/>
</dbReference>
<sequence>MVLSTSGQTSDFHLFSSVGIVFSVGLLFTSIALYALGTGIYNIFFHPLRHLPGPFLARASGFPYTFRMRDGTIIPWIQELHAKYGDVVRVNPYEVSFISGETAWEDIYGFRTGKQKNTGSFMKDRSWFPTPINGVYSIIVADDVTHSRMRRNLAHAFSDKALKAQEGMVQQYADLLCHRLQEQKSEGVEAVDITRWYNYTTFDVITDLTFGEPLYCLRDNEYHPWVHMVFAAVMSIGLLASRKRFPLFTYYDNLKGFFTDSSKTYRERAKFFALVQAKVADRLEKDTDRPDFFHHVIKNMESSEKALTTGEMESNAVVLMVAGSETTATLLSGVTYLLLKHPKIYAKVVHEVRSKFQKRNDITFEEASKLEYMIACLSEALRYYPPVPTGFARSAPHPGGMVSGHFIPENTSVYVSQHATNHSPRNYTDPDSFVPERWLGDVRYKDDNRAATQPFSFGPRNCLGKNLAYSEMRVILAKVLFTFDLELANKEQDWIAEHKCFTLWKKPDLMIKLHPVQR</sequence>
<dbReference type="GO" id="GO:0009403">
    <property type="term" value="P:toxin biosynthetic process"/>
    <property type="evidence" value="ECO:0007669"/>
    <property type="project" value="UniProtKB-ARBA"/>
</dbReference>
<dbReference type="InterPro" id="IPR017972">
    <property type="entry name" value="Cyt_P450_CS"/>
</dbReference>
<dbReference type="GO" id="GO:0020037">
    <property type="term" value="F:heme binding"/>
    <property type="evidence" value="ECO:0007669"/>
    <property type="project" value="InterPro"/>
</dbReference>
<keyword evidence="10 13" id="KW-0503">Monooxygenase</keyword>
<dbReference type="PANTHER" id="PTHR24305">
    <property type="entry name" value="CYTOCHROME P450"/>
    <property type="match status" value="1"/>
</dbReference>
<dbReference type="SUPFAM" id="SSF48264">
    <property type="entry name" value="Cytochrome P450"/>
    <property type="match status" value="1"/>
</dbReference>
<evidence type="ECO:0000256" key="9">
    <source>
        <dbReference type="ARBA" id="ARBA00023004"/>
    </source>
</evidence>
<gene>
    <name evidence="15" type="ORF">P154DRAFT_559578</name>
</gene>
<evidence type="ECO:0000256" key="8">
    <source>
        <dbReference type="ARBA" id="ARBA00023002"/>
    </source>
</evidence>
<evidence type="ECO:0000256" key="11">
    <source>
        <dbReference type="ARBA" id="ARBA00023136"/>
    </source>
</evidence>
<keyword evidence="4 12" id="KW-0349">Heme</keyword>
<keyword evidence="8 13" id="KW-0560">Oxidoreductase</keyword>
<evidence type="ECO:0000256" key="2">
    <source>
        <dbReference type="ARBA" id="ARBA00004167"/>
    </source>
</evidence>
<feature type="binding site" description="axial binding residue" evidence="12">
    <location>
        <position position="462"/>
    </location>
    <ligand>
        <name>heme</name>
        <dbReference type="ChEBI" id="CHEBI:30413"/>
    </ligand>
    <ligandPart>
        <name>Fe</name>
        <dbReference type="ChEBI" id="CHEBI:18248"/>
    </ligandPart>
</feature>
<evidence type="ECO:0000256" key="14">
    <source>
        <dbReference type="SAM" id="Phobius"/>
    </source>
</evidence>
<name>A0A6A5X094_9PLEO</name>
<evidence type="ECO:0000256" key="7">
    <source>
        <dbReference type="ARBA" id="ARBA00022989"/>
    </source>
</evidence>
<keyword evidence="7 14" id="KW-1133">Transmembrane helix</keyword>
<evidence type="ECO:0000256" key="12">
    <source>
        <dbReference type="PIRSR" id="PIRSR602401-1"/>
    </source>
</evidence>
<evidence type="ECO:0000256" key="1">
    <source>
        <dbReference type="ARBA" id="ARBA00001971"/>
    </source>
</evidence>
<dbReference type="Gene3D" id="1.10.630.10">
    <property type="entry name" value="Cytochrome P450"/>
    <property type="match status" value="1"/>
</dbReference>
<keyword evidence="9 12" id="KW-0408">Iron</keyword>
<proteinExistence type="inferred from homology"/>
<keyword evidence="11 14" id="KW-0472">Membrane</keyword>
<dbReference type="EMBL" id="ML977561">
    <property type="protein sequence ID" value="KAF2005891.1"/>
    <property type="molecule type" value="Genomic_DNA"/>
</dbReference>
<evidence type="ECO:0000256" key="10">
    <source>
        <dbReference type="ARBA" id="ARBA00023033"/>
    </source>
</evidence>
<evidence type="ECO:0000256" key="5">
    <source>
        <dbReference type="ARBA" id="ARBA00022692"/>
    </source>
</evidence>
<dbReference type="InterPro" id="IPR050121">
    <property type="entry name" value="Cytochrome_P450_monoxygenase"/>
</dbReference>
<dbReference type="PRINTS" id="PR00463">
    <property type="entry name" value="EP450I"/>
</dbReference>
<accession>A0A6A5X094</accession>
<organism evidence="15 16">
    <name type="scientific">Amniculicola lignicola CBS 123094</name>
    <dbReference type="NCBI Taxonomy" id="1392246"/>
    <lineage>
        <taxon>Eukaryota</taxon>
        <taxon>Fungi</taxon>
        <taxon>Dikarya</taxon>
        <taxon>Ascomycota</taxon>
        <taxon>Pezizomycotina</taxon>
        <taxon>Dothideomycetes</taxon>
        <taxon>Pleosporomycetidae</taxon>
        <taxon>Pleosporales</taxon>
        <taxon>Amniculicolaceae</taxon>
        <taxon>Amniculicola</taxon>
    </lineage>
</organism>
<evidence type="ECO:0000313" key="16">
    <source>
        <dbReference type="Proteomes" id="UP000799779"/>
    </source>
</evidence>
<keyword evidence="5 14" id="KW-0812">Transmembrane</keyword>
<dbReference type="OrthoDB" id="1470350at2759"/>
<dbReference type="Proteomes" id="UP000799779">
    <property type="component" value="Unassembled WGS sequence"/>
</dbReference>
<dbReference type="FunFam" id="1.10.630.10:FF:000047">
    <property type="entry name" value="Cytochrome P450 monooxygenase"/>
    <property type="match status" value="1"/>
</dbReference>
<dbReference type="PANTHER" id="PTHR24305:SF210">
    <property type="entry name" value="CYTOCHROME P450 MONOOXYGENASE ASQL-RELATED"/>
    <property type="match status" value="1"/>
</dbReference>
<dbReference type="GO" id="GO:0005506">
    <property type="term" value="F:iron ion binding"/>
    <property type="evidence" value="ECO:0007669"/>
    <property type="project" value="InterPro"/>
</dbReference>
<evidence type="ECO:0000313" key="15">
    <source>
        <dbReference type="EMBL" id="KAF2005891.1"/>
    </source>
</evidence>
<evidence type="ECO:0000256" key="4">
    <source>
        <dbReference type="ARBA" id="ARBA00022617"/>
    </source>
</evidence>
<dbReference type="GO" id="GO:0016020">
    <property type="term" value="C:membrane"/>
    <property type="evidence" value="ECO:0007669"/>
    <property type="project" value="UniProtKB-SubCell"/>
</dbReference>
<dbReference type="InterPro" id="IPR036396">
    <property type="entry name" value="Cyt_P450_sf"/>
</dbReference>
<dbReference type="GO" id="GO:0016705">
    <property type="term" value="F:oxidoreductase activity, acting on paired donors, with incorporation or reduction of molecular oxygen"/>
    <property type="evidence" value="ECO:0007669"/>
    <property type="project" value="InterPro"/>
</dbReference>
<dbReference type="PROSITE" id="PS00086">
    <property type="entry name" value="CYTOCHROME_P450"/>
    <property type="match status" value="1"/>
</dbReference>
<dbReference type="InterPro" id="IPR001128">
    <property type="entry name" value="Cyt_P450"/>
</dbReference>
<dbReference type="CDD" id="cd11058">
    <property type="entry name" value="CYP60B-like"/>
    <property type="match status" value="1"/>
</dbReference>
<evidence type="ECO:0000256" key="3">
    <source>
        <dbReference type="ARBA" id="ARBA00010617"/>
    </source>
</evidence>
<dbReference type="Pfam" id="PF00067">
    <property type="entry name" value="p450"/>
    <property type="match status" value="1"/>
</dbReference>
<comment type="cofactor">
    <cofactor evidence="1 12">
        <name>heme</name>
        <dbReference type="ChEBI" id="CHEBI:30413"/>
    </cofactor>
</comment>
<feature type="transmembrane region" description="Helical" evidence="14">
    <location>
        <begin position="12"/>
        <end position="36"/>
    </location>
</feature>
<comment type="similarity">
    <text evidence="3 13">Belongs to the cytochrome P450 family.</text>
</comment>
<evidence type="ECO:0000256" key="6">
    <source>
        <dbReference type="ARBA" id="ARBA00022723"/>
    </source>
</evidence>
<protein>
    <submittedName>
        <fullName evidence="15">Cytochrome P450 monooxygenase-like protein</fullName>
    </submittedName>
</protein>
<dbReference type="AlphaFoldDB" id="A0A6A5X094"/>
<keyword evidence="16" id="KW-1185">Reference proteome</keyword>
<reference evidence="15" key="1">
    <citation type="journal article" date="2020" name="Stud. Mycol.">
        <title>101 Dothideomycetes genomes: a test case for predicting lifestyles and emergence of pathogens.</title>
        <authorList>
            <person name="Haridas S."/>
            <person name="Albert R."/>
            <person name="Binder M."/>
            <person name="Bloem J."/>
            <person name="Labutti K."/>
            <person name="Salamov A."/>
            <person name="Andreopoulos B."/>
            <person name="Baker S."/>
            <person name="Barry K."/>
            <person name="Bills G."/>
            <person name="Bluhm B."/>
            <person name="Cannon C."/>
            <person name="Castanera R."/>
            <person name="Culley D."/>
            <person name="Daum C."/>
            <person name="Ezra D."/>
            <person name="Gonzalez J."/>
            <person name="Henrissat B."/>
            <person name="Kuo A."/>
            <person name="Liang C."/>
            <person name="Lipzen A."/>
            <person name="Lutzoni F."/>
            <person name="Magnuson J."/>
            <person name="Mondo S."/>
            <person name="Nolan M."/>
            <person name="Ohm R."/>
            <person name="Pangilinan J."/>
            <person name="Park H.-J."/>
            <person name="Ramirez L."/>
            <person name="Alfaro M."/>
            <person name="Sun H."/>
            <person name="Tritt A."/>
            <person name="Yoshinaga Y."/>
            <person name="Zwiers L.-H."/>
            <person name="Turgeon B."/>
            <person name="Goodwin S."/>
            <person name="Spatafora J."/>
            <person name="Crous P."/>
            <person name="Grigoriev I."/>
        </authorList>
    </citation>
    <scope>NUCLEOTIDE SEQUENCE</scope>
    <source>
        <strain evidence="15">CBS 123094</strain>
    </source>
</reference>
<dbReference type="GO" id="GO:0004497">
    <property type="term" value="F:monooxygenase activity"/>
    <property type="evidence" value="ECO:0007669"/>
    <property type="project" value="UniProtKB-KW"/>
</dbReference>
<comment type="subcellular location">
    <subcellularLocation>
        <location evidence="2">Membrane</location>
        <topology evidence="2">Single-pass membrane protein</topology>
    </subcellularLocation>
</comment>
<keyword evidence="6 12" id="KW-0479">Metal-binding</keyword>
<dbReference type="PRINTS" id="PR00385">
    <property type="entry name" value="P450"/>
</dbReference>
<evidence type="ECO:0000256" key="13">
    <source>
        <dbReference type="RuleBase" id="RU000461"/>
    </source>
</evidence>